<keyword evidence="6" id="KW-1185">Reference proteome</keyword>
<protein>
    <submittedName>
        <fullName evidence="5">Integrase</fullName>
    </submittedName>
</protein>
<dbReference type="PANTHER" id="PTHR30629:SF2">
    <property type="entry name" value="PROPHAGE INTEGRASE INTS-RELATED"/>
    <property type="match status" value="1"/>
</dbReference>
<evidence type="ECO:0000313" key="6">
    <source>
        <dbReference type="Proteomes" id="UP000269774"/>
    </source>
</evidence>
<feature type="non-terminal residue" evidence="5">
    <location>
        <position position="1"/>
    </location>
</feature>
<evidence type="ECO:0000256" key="2">
    <source>
        <dbReference type="ARBA" id="ARBA00022908"/>
    </source>
</evidence>
<dbReference type="GO" id="GO:0003677">
    <property type="term" value="F:DNA binding"/>
    <property type="evidence" value="ECO:0007669"/>
    <property type="project" value="InterPro"/>
</dbReference>
<dbReference type="InterPro" id="IPR013762">
    <property type="entry name" value="Integrase-like_cat_sf"/>
</dbReference>
<evidence type="ECO:0000259" key="4">
    <source>
        <dbReference type="PROSITE" id="PS51898"/>
    </source>
</evidence>
<dbReference type="InterPro" id="IPR050808">
    <property type="entry name" value="Phage_Integrase"/>
</dbReference>
<keyword evidence="2" id="KW-0229">DNA integration</keyword>
<evidence type="ECO:0000313" key="5">
    <source>
        <dbReference type="EMBL" id="RMH87386.1"/>
    </source>
</evidence>
<dbReference type="Pfam" id="PF00589">
    <property type="entry name" value="Phage_integrase"/>
    <property type="match status" value="1"/>
</dbReference>
<sequence length="138" mass="15687">DVPDYLVPLSSQAVEVVKAIQVFTRQYDLLLPGRNDPSKVLSENTLNTAIRRMGYGEKLTGHGIRGTLSTALYEMGYPSPWIEAQLSHADDNKVRGAYNHALYVDQRRDMMQRWADYLDHLAATTTPFDSRSIPRHRP</sequence>
<evidence type="ECO:0000256" key="1">
    <source>
        <dbReference type="ARBA" id="ARBA00008857"/>
    </source>
</evidence>
<proteinExistence type="inferred from homology"/>
<name>A0A3M2HCC3_9GAMM</name>
<gene>
    <name evidence="5" type="ORF">EA797_21620</name>
</gene>
<dbReference type="GO" id="GO:0015074">
    <property type="term" value="P:DNA integration"/>
    <property type="evidence" value="ECO:0007669"/>
    <property type="project" value="UniProtKB-KW"/>
</dbReference>
<dbReference type="PANTHER" id="PTHR30629">
    <property type="entry name" value="PROPHAGE INTEGRASE"/>
    <property type="match status" value="1"/>
</dbReference>
<dbReference type="AlphaFoldDB" id="A0A3M2HCC3"/>
<dbReference type="OrthoDB" id="9795573at2"/>
<organism evidence="5 6">
    <name type="scientific">Stutzerimonas zhaodongensis</name>
    <dbReference type="NCBI Taxonomy" id="1176257"/>
    <lineage>
        <taxon>Bacteria</taxon>
        <taxon>Pseudomonadati</taxon>
        <taxon>Pseudomonadota</taxon>
        <taxon>Gammaproteobacteria</taxon>
        <taxon>Pseudomonadales</taxon>
        <taxon>Pseudomonadaceae</taxon>
        <taxon>Stutzerimonas</taxon>
    </lineage>
</organism>
<dbReference type="InterPro" id="IPR002104">
    <property type="entry name" value="Integrase_catalytic"/>
</dbReference>
<feature type="domain" description="Tyr recombinase" evidence="4">
    <location>
        <begin position="1"/>
        <end position="111"/>
    </location>
</feature>
<reference evidence="5 6" key="1">
    <citation type="submission" date="2018-10" db="EMBL/GenBank/DDBJ databases">
        <title>Pseudomonas zhaodongensis NEAU-ST5-21(T) genome.</title>
        <authorList>
            <person name="Peng J."/>
            <person name="Liu Z.-P."/>
        </authorList>
    </citation>
    <scope>NUCLEOTIDE SEQUENCE [LARGE SCALE GENOMIC DNA]</scope>
    <source>
        <strain evidence="5 6">NEAU-ST5-21</strain>
    </source>
</reference>
<accession>A0A3M2HCC3</accession>
<evidence type="ECO:0000256" key="3">
    <source>
        <dbReference type="ARBA" id="ARBA00023172"/>
    </source>
</evidence>
<dbReference type="GO" id="GO:0006310">
    <property type="term" value="P:DNA recombination"/>
    <property type="evidence" value="ECO:0007669"/>
    <property type="project" value="UniProtKB-KW"/>
</dbReference>
<comment type="similarity">
    <text evidence="1">Belongs to the 'phage' integrase family.</text>
</comment>
<comment type="caution">
    <text evidence="5">The sequence shown here is derived from an EMBL/GenBank/DDBJ whole genome shotgun (WGS) entry which is preliminary data.</text>
</comment>
<keyword evidence="3" id="KW-0233">DNA recombination</keyword>
<dbReference type="Gene3D" id="1.10.443.10">
    <property type="entry name" value="Intergrase catalytic core"/>
    <property type="match status" value="1"/>
</dbReference>
<dbReference type="Proteomes" id="UP000269774">
    <property type="component" value="Unassembled WGS sequence"/>
</dbReference>
<dbReference type="InterPro" id="IPR011010">
    <property type="entry name" value="DNA_brk_join_enz"/>
</dbReference>
<dbReference type="RefSeq" id="WP_147456833.1">
    <property type="nucleotide sequence ID" value="NZ_RFFM01000021.1"/>
</dbReference>
<dbReference type="PROSITE" id="PS51898">
    <property type="entry name" value="TYR_RECOMBINASE"/>
    <property type="match status" value="1"/>
</dbReference>
<dbReference type="EMBL" id="RFFM01000021">
    <property type="protein sequence ID" value="RMH87386.1"/>
    <property type="molecule type" value="Genomic_DNA"/>
</dbReference>
<dbReference type="CDD" id="cd00801">
    <property type="entry name" value="INT_P4_C"/>
    <property type="match status" value="1"/>
</dbReference>
<dbReference type="SUPFAM" id="SSF56349">
    <property type="entry name" value="DNA breaking-rejoining enzymes"/>
    <property type="match status" value="1"/>
</dbReference>